<evidence type="ECO:0000259" key="1">
    <source>
        <dbReference type="Pfam" id="PF07157"/>
    </source>
</evidence>
<sequence length="449" mass="47319">MSESLLSVLGAARDLTSWLDTLLPASWRGIEFAVERSETRRGRRTAVHEYPFRNTVWVEDLGRGVRSYAFTGFVVGDDCYEREQALLEASETPGSGVLIHPTLGTLTVALVGPLVTEQEAERGRCVSLRFEFVETSDALYPTSSSDTQSLVASCITSLFGQAGSDFVSGVSDALTEGAEVLSSAVSTANDWVAAVVPLASDAGIIASAVAGLSGNYGRYSTGNRNSYFSDITTTDEAIAAVVDARAKVQTAAGTVVTASKNLTDGGSSLCSAASELTEALRACCNDPADALRLLMSLCEWVPATIASSAPIGGAIQTMQTCMGQLFRRVALASLAQACADYQPSSYDDAITVRGTVVTIYDAAVLDAGDAGQDQAYLGLRALRTSVALDLTERGASLARLMTVETPLPMPANVLAYRLYGDATRADDLVARANPVHPAFMPTRFRALSS</sequence>
<dbReference type="RefSeq" id="WP_008851295.1">
    <property type="nucleotide sequence ID" value="NZ_AGQV01000002.1"/>
</dbReference>
<dbReference type="AlphaFoldDB" id="G6XIR8"/>
<dbReference type="STRING" id="1088869.GMO_11460"/>
<dbReference type="eggNOG" id="COG4228">
    <property type="taxonomic scope" value="Bacteria"/>
</dbReference>
<keyword evidence="3" id="KW-1185">Reference proteome</keyword>
<organism evidence="2 3">
    <name type="scientific">Gluconobacter morbifer G707</name>
    <dbReference type="NCBI Taxonomy" id="1088869"/>
    <lineage>
        <taxon>Bacteria</taxon>
        <taxon>Pseudomonadati</taxon>
        <taxon>Pseudomonadota</taxon>
        <taxon>Alphaproteobacteria</taxon>
        <taxon>Acetobacterales</taxon>
        <taxon>Acetobacteraceae</taxon>
        <taxon>Gluconobacter</taxon>
    </lineage>
</organism>
<dbReference type="Pfam" id="PF07157">
    <property type="entry name" value="DNA_circ_N"/>
    <property type="match status" value="1"/>
</dbReference>
<evidence type="ECO:0000313" key="3">
    <source>
        <dbReference type="Proteomes" id="UP000004949"/>
    </source>
</evidence>
<dbReference type="OrthoDB" id="378644at2"/>
<dbReference type="PATRIC" id="fig|1088869.3.peg.1144"/>
<gene>
    <name evidence="2" type="ORF">GMO_11460</name>
</gene>
<dbReference type="InterPro" id="IPR009826">
    <property type="entry name" value="DNA_circ_N"/>
</dbReference>
<evidence type="ECO:0000313" key="2">
    <source>
        <dbReference type="EMBL" id="EHH68376.1"/>
    </source>
</evidence>
<dbReference type="Proteomes" id="UP000004949">
    <property type="component" value="Unassembled WGS sequence"/>
</dbReference>
<feature type="domain" description="DNA circulation N-terminal" evidence="1">
    <location>
        <begin position="22"/>
        <end position="108"/>
    </location>
</feature>
<reference evidence="2 3" key="1">
    <citation type="submission" date="2011-10" db="EMBL/GenBank/DDBJ databases">
        <title>Genome sequence of Gluconobacter morbifer G707, isolated from Drosophila gut.</title>
        <authorList>
            <person name="Lee W.-J."/>
            <person name="Kim E.-K."/>
        </authorList>
    </citation>
    <scope>NUCLEOTIDE SEQUENCE [LARGE SCALE GENOMIC DNA]</scope>
    <source>
        <strain evidence="2 3">G707</strain>
    </source>
</reference>
<dbReference type="EMBL" id="AGQV01000002">
    <property type="protein sequence ID" value="EHH68376.1"/>
    <property type="molecule type" value="Genomic_DNA"/>
</dbReference>
<protein>
    <recommendedName>
        <fullName evidence="1">DNA circulation N-terminal domain-containing protein</fullName>
    </recommendedName>
</protein>
<name>G6XIR8_9PROT</name>
<comment type="caution">
    <text evidence="2">The sequence shown here is derived from an EMBL/GenBank/DDBJ whole genome shotgun (WGS) entry which is preliminary data.</text>
</comment>
<proteinExistence type="predicted"/>
<accession>G6XIR8</accession>